<proteinExistence type="predicted"/>
<evidence type="ECO:0000313" key="3">
    <source>
        <dbReference type="Proteomes" id="UP001302274"/>
    </source>
</evidence>
<protein>
    <recommendedName>
        <fullName evidence="4">Porin domain-containing protein</fullName>
    </recommendedName>
</protein>
<evidence type="ECO:0000256" key="1">
    <source>
        <dbReference type="SAM" id="SignalP"/>
    </source>
</evidence>
<reference evidence="2 3" key="1">
    <citation type="submission" date="2023-11" db="EMBL/GenBank/DDBJ databases">
        <title>A Novel Polar Bacteriovorax (B. antarcticus) Isolated from the Biocrust in Antarctica.</title>
        <authorList>
            <person name="Mun W."/>
            <person name="Choi S.Y."/>
            <person name="Mitchell R.J."/>
        </authorList>
    </citation>
    <scope>NUCLEOTIDE SEQUENCE [LARGE SCALE GENOMIC DNA]</scope>
    <source>
        <strain evidence="2 3">PP10</strain>
    </source>
</reference>
<evidence type="ECO:0000313" key="2">
    <source>
        <dbReference type="EMBL" id="MEA9358201.1"/>
    </source>
</evidence>
<accession>A0ABU5VYX0</accession>
<dbReference type="Proteomes" id="UP001302274">
    <property type="component" value="Unassembled WGS sequence"/>
</dbReference>
<sequence>MKKLVLALTTVSCLLPLTAHSFDTSVRGFIALDALNYEKVQGEKAGAVMGIGVLDLKIFAEQDDMAAAIKLDLDGKLEKTNGIFEEAYATYKGIPNMRISLGKGVVRFQNLHWGAVENSYQDGGTVIGTENGYRKISRKAFLAASYGGRAQGFINQFTVWGDSTEMSQESDGKITYVTTSGPNNTKQITGYKMEEVKAFNTSKQIGFGNKLELFATDAWKFTFGQLYYKNRLGGGKANYAFDLGANFESSAMEMWVEAMYGLSSKLPYDAFTTKEKTEYFLQVGMEYYLDQKWSLVENVEGLYVKDLQHTYPATFTLDGTNYSSTSQQIEKSGATYKVFVYKLESAVKYKLTKSAQITVGGLYEKKISQRNGVKDLEFIRDVRNANKEAYKLASSVSFWF</sequence>
<feature type="chain" id="PRO_5046866315" description="Porin domain-containing protein" evidence="1">
    <location>
        <begin position="22"/>
        <end position="400"/>
    </location>
</feature>
<keyword evidence="3" id="KW-1185">Reference proteome</keyword>
<evidence type="ECO:0008006" key="4">
    <source>
        <dbReference type="Google" id="ProtNLM"/>
    </source>
</evidence>
<keyword evidence="1" id="KW-0732">Signal</keyword>
<comment type="caution">
    <text evidence="2">The sequence shown here is derived from an EMBL/GenBank/DDBJ whole genome shotgun (WGS) entry which is preliminary data.</text>
</comment>
<dbReference type="RefSeq" id="WP_323578509.1">
    <property type="nucleotide sequence ID" value="NZ_JAYGJQ010000003.1"/>
</dbReference>
<gene>
    <name evidence="2" type="ORF">SHI21_18345</name>
</gene>
<feature type="signal peptide" evidence="1">
    <location>
        <begin position="1"/>
        <end position="21"/>
    </location>
</feature>
<name>A0ABU5VYX0_9BACT</name>
<organism evidence="2 3">
    <name type="scientific">Bacteriovorax antarcticus</name>
    <dbReference type="NCBI Taxonomy" id="3088717"/>
    <lineage>
        <taxon>Bacteria</taxon>
        <taxon>Pseudomonadati</taxon>
        <taxon>Bdellovibrionota</taxon>
        <taxon>Bacteriovoracia</taxon>
        <taxon>Bacteriovoracales</taxon>
        <taxon>Bacteriovoracaceae</taxon>
        <taxon>Bacteriovorax</taxon>
    </lineage>
</organism>
<dbReference type="EMBL" id="JAYGJQ010000003">
    <property type="protein sequence ID" value="MEA9358201.1"/>
    <property type="molecule type" value="Genomic_DNA"/>
</dbReference>